<protein>
    <submittedName>
        <fullName evidence="3">DUF1801 domain-containing protein</fullName>
    </submittedName>
</protein>
<evidence type="ECO:0000256" key="1">
    <source>
        <dbReference type="SAM" id="MobiDB-lite"/>
    </source>
</evidence>
<feature type="region of interest" description="Disordered" evidence="1">
    <location>
        <begin position="1"/>
        <end position="39"/>
    </location>
</feature>
<evidence type="ECO:0000313" key="4">
    <source>
        <dbReference type="Proteomes" id="UP001611383"/>
    </source>
</evidence>
<proteinExistence type="predicted"/>
<sequence length="158" mass="16851">MATAKKTAPKKTAAKKTAPKKATAVAKPARAAPKESPMKGSTIDAYVGALETWQQEIARPFAALIAKVAPNSSAYIKWGHPVWDHGGPFALLKPAKAHVTLGFWRGGQMKDAEGLLEGDGDGMRYVKIKSGQQLPSSLAELVREAVALNTQHGDPLKR</sequence>
<feature type="domain" description="YdhG-like" evidence="2">
    <location>
        <begin position="54"/>
        <end position="146"/>
    </location>
</feature>
<accession>A0ABY9WNJ5</accession>
<reference evidence="3 4" key="1">
    <citation type="submission" date="2019-08" db="EMBL/GenBank/DDBJ databases">
        <title>Archangium and Cystobacter genomes.</title>
        <authorList>
            <person name="Chen I.-C.K."/>
            <person name="Wielgoss S."/>
        </authorList>
    </citation>
    <scope>NUCLEOTIDE SEQUENCE [LARGE SCALE GENOMIC DNA]</scope>
    <source>
        <strain evidence="3 4">Cbm 6</strain>
    </source>
</reference>
<dbReference type="Proteomes" id="UP001611383">
    <property type="component" value="Chromosome"/>
</dbReference>
<gene>
    <name evidence="3" type="ORF">F0U60_14605</name>
</gene>
<dbReference type="Gene3D" id="3.90.1150.200">
    <property type="match status" value="1"/>
</dbReference>
<dbReference type="Pfam" id="PF08818">
    <property type="entry name" value="DUF1801"/>
    <property type="match status" value="1"/>
</dbReference>
<evidence type="ECO:0000259" key="2">
    <source>
        <dbReference type="Pfam" id="PF08818"/>
    </source>
</evidence>
<feature type="compositionally biased region" description="Basic residues" evidence="1">
    <location>
        <begin position="7"/>
        <end position="19"/>
    </location>
</feature>
<evidence type="ECO:0000313" key="3">
    <source>
        <dbReference type="EMBL" id="WNG45200.1"/>
    </source>
</evidence>
<feature type="compositionally biased region" description="Low complexity" evidence="1">
    <location>
        <begin position="20"/>
        <end position="31"/>
    </location>
</feature>
<organism evidence="3 4">
    <name type="scientific">Archangium minus</name>
    <dbReference type="NCBI Taxonomy" id="83450"/>
    <lineage>
        <taxon>Bacteria</taxon>
        <taxon>Pseudomonadati</taxon>
        <taxon>Myxococcota</taxon>
        <taxon>Myxococcia</taxon>
        <taxon>Myxococcales</taxon>
        <taxon>Cystobacterineae</taxon>
        <taxon>Archangiaceae</taxon>
        <taxon>Archangium</taxon>
    </lineage>
</organism>
<name>A0ABY9WNJ5_9BACT</name>
<dbReference type="InterPro" id="IPR014922">
    <property type="entry name" value="YdhG-like"/>
</dbReference>
<dbReference type="RefSeq" id="WP_395819506.1">
    <property type="nucleotide sequence ID" value="NZ_CP043494.1"/>
</dbReference>
<dbReference type="SUPFAM" id="SSF159888">
    <property type="entry name" value="YdhG-like"/>
    <property type="match status" value="1"/>
</dbReference>
<dbReference type="EMBL" id="CP043494">
    <property type="protein sequence ID" value="WNG45200.1"/>
    <property type="molecule type" value="Genomic_DNA"/>
</dbReference>
<keyword evidence="4" id="KW-1185">Reference proteome</keyword>